<sequence length="265" mass="28385">MDFSSYGPELVALGQVLFIDIVLAGDNAIVVGMAAAGLPADQRRKAIFWGIIAATVMRIAFASITVQLLSIVGIVLAGGVLLLWVCWKMYRELRSGGHQEAGVDALEGEAGGPPRKTLKQAIIQILVADISMSLDNVLAVAGAAKDHPYILIIGLAFSVVLMGVAATFIARLLDKHRWIAWIGLAVILYVAVTMIYEGTNQIAETVPQAYGYLFLPMGWMAVPGVFPIGLWVMATVMHVAVLAVVATLMVDLTRHLTRRNPGTHG</sequence>
<evidence type="ECO:0000256" key="2">
    <source>
        <dbReference type="ARBA" id="ARBA00007511"/>
    </source>
</evidence>
<protein>
    <submittedName>
        <fullName evidence="7">TerC family protein</fullName>
    </submittedName>
</protein>
<comment type="caution">
    <text evidence="7">The sequence shown here is derived from an EMBL/GenBank/DDBJ whole genome shotgun (WGS) entry which is preliminary data.</text>
</comment>
<feature type="transmembrane region" description="Helical" evidence="6">
    <location>
        <begin position="68"/>
        <end position="87"/>
    </location>
</feature>
<dbReference type="NCBIfam" id="TIGR03717">
    <property type="entry name" value="R_switched_YjbE"/>
    <property type="match status" value="1"/>
</dbReference>
<evidence type="ECO:0000256" key="1">
    <source>
        <dbReference type="ARBA" id="ARBA00004141"/>
    </source>
</evidence>
<evidence type="ECO:0000313" key="7">
    <source>
        <dbReference type="EMBL" id="MBU8546052.1"/>
    </source>
</evidence>
<keyword evidence="3 6" id="KW-0812">Transmembrane</keyword>
<reference evidence="7 8" key="1">
    <citation type="submission" date="2021-01" db="EMBL/GenBank/DDBJ databases">
        <title>Roseomonas sp. nov, a bacterium isolated from an oil production mixture in Yumen Oilfield.</title>
        <authorList>
            <person name="Wu D."/>
        </authorList>
    </citation>
    <scope>NUCLEOTIDE SEQUENCE [LARGE SCALE GENOMIC DNA]</scope>
    <source>
        <strain evidence="7 8">ROY-5-3</strain>
    </source>
</reference>
<feature type="transmembrane region" description="Helical" evidence="6">
    <location>
        <begin position="121"/>
        <end position="143"/>
    </location>
</feature>
<evidence type="ECO:0000256" key="4">
    <source>
        <dbReference type="ARBA" id="ARBA00022989"/>
    </source>
</evidence>
<organism evidence="7 8">
    <name type="scientific">Falsiroseomonas oleicola</name>
    <dbReference type="NCBI Taxonomy" id="2801474"/>
    <lineage>
        <taxon>Bacteria</taxon>
        <taxon>Pseudomonadati</taxon>
        <taxon>Pseudomonadota</taxon>
        <taxon>Alphaproteobacteria</taxon>
        <taxon>Acetobacterales</taxon>
        <taxon>Roseomonadaceae</taxon>
        <taxon>Falsiroseomonas</taxon>
    </lineage>
</organism>
<dbReference type="Pfam" id="PF03741">
    <property type="entry name" value="TerC"/>
    <property type="match status" value="1"/>
</dbReference>
<accession>A0ABS6HBF1</accession>
<keyword evidence="8" id="KW-1185">Reference proteome</keyword>
<feature type="transmembrane region" description="Helical" evidence="6">
    <location>
        <begin position="46"/>
        <end position="62"/>
    </location>
</feature>
<gene>
    <name evidence="7" type="ORF">JJQ90_20180</name>
</gene>
<dbReference type="InterPro" id="IPR022301">
    <property type="entry name" value="Integral_membrane_YjbE"/>
</dbReference>
<feature type="transmembrane region" description="Helical" evidence="6">
    <location>
        <begin position="178"/>
        <end position="196"/>
    </location>
</feature>
<comment type="similarity">
    <text evidence="2">Belongs to the TerC family.</text>
</comment>
<dbReference type="EMBL" id="JAERQM010000006">
    <property type="protein sequence ID" value="MBU8546052.1"/>
    <property type="molecule type" value="Genomic_DNA"/>
</dbReference>
<evidence type="ECO:0000256" key="3">
    <source>
        <dbReference type="ARBA" id="ARBA00022692"/>
    </source>
</evidence>
<feature type="transmembrane region" description="Helical" evidence="6">
    <location>
        <begin position="12"/>
        <end position="34"/>
    </location>
</feature>
<proteinExistence type="inferred from homology"/>
<feature type="transmembrane region" description="Helical" evidence="6">
    <location>
        <begin position="228"/>
        <end position="250"/>
    </location>
</feature>
<evidence type="ECO:0000256" key="5">
    <source>
        <dbReference type="ARBA" id="ARBA00023136"/>
    </source>
</evidence>
<feature type="transmembrane region" description="Helical" evidence="6">
    <location>
        <begin position="149"/>
        <end position="171"/>
    </location>
</feature>
<dbReference type="InterPro" id="IPR005496">
    <property type="entry name" value="Integral_membrane_TerC"/>
</dbReference>
<evidence type="ECO:0000256" key="6">
    <source>
        <dbReference type="SAM" id="Phobius"/>
    </source>
</evidence>
<comment type="subcellular location">
    <subcellularLocation>
        <location evidence="1">Membrane</location>
        <topology evidence="1">Multi-pass membrane protein</topology>
    </subcellularLocation>
</comment>
<keyword evidence="4 6" id="KW-1133">Transmembrane helix</keyword>
<dbReference type="Proteomes" id="UP000689967">
    <property type="component" value="Unassembled WGS sequence"/>
</dbReference>
<dbReference type="PANTHER" id="PTHR30238">
    <property type="entry name" value="MEMBRANE BOUND PREDICTED REDOX MODULATOR"/>
    <property type="match status" value="1"/>
</dbReference>
<dbReference type="PANTHER" id="PTHR30238:SF4">
    <property type="entry name" value="SLL1022 PROTEIN"/>
    <property type="match status" value="1"/>
</dbReference>
<keyword evidence="5 6" id="KW-0472">Membrane</keyword>
<evidence type="ECO:0000313" key="8">
    <source>
        <dbReference type="Proteomes" id="UP000689967"/>
    </source>
</evidence>
<name>A0ABS6HBF1_9PROT</name>